<feature type="region of interest" description="Disordered" evidence="1">
    <location>
        <begin position="179"/>
        <end position="200"/>
    </location>
</feature>
<organism evidence="2 3">
    <name type="scientific">Sungouiella intermedia</name>
    <dbReference type="NCBI Taxonomy" id="45354"/>
    <lineage>
        <taxon>Eukaryota</taxon>
        <taxon>Fungi</taxon>
        <taxon>Dikarya</taxon>
        <taxon>Ascomycota</taxon>
        <taxon>Saccharomycotina</taxon>
        <taxon>Pichiomycetes</taxon>
        <taxon>Metschnikowiaceae</taxon>
        <taxon>Sungouiella</taxon>
    </lineage>
</organism>
<feature type="region of interest" description="Disordered" evidence="1">
    <location>
        <begin position="33"/>
        <end position="136"/>
    </location>
</feature>
<sequence length="200" mass="22208">MKKRRSKVTNQLPDFADDSTADLNEKLGGGFRKIFGSKATSTSGPLTGYRDLEGQPAVAPAGAGYPQDTDEDFEYRGVSNSNNLDSVFRSSGTNTGMNSGGQNSSTGSVKQQSRLNSVYNPMSTMHEGAAEESKDNVFQYPSEIVPEDQLHNLSSETEHDRSSEFELEDELFFNRQPNHLWQNQGEDHSNNSRLRFTEEI</sequence>
<reference evidence="2 3" key="1">
    <citation type="submission" date="2016-10" db="EMBL/GenBank/DDBJ databases">
        <authorList>
            <person name="de Groot N.N."/>
        </authorList>
    </citation>
    <scope>NUCLEOTIDE SEQUENCE [LARGE SCALE GENOMIC DNA]</scope>
    <source>
        <strain evidence="2 3">CBS 141442</strain>
    </source>
</reference>
<feature type="compositionally biased region" description="Polar residues" evidence="1">
    <location>
        <begin position="109"/>
        <end position="123"/>
    </location>
</feature>
<proteinExistence type="predicted"/>
<evidence type="ECO:0000313" key="2">
    <source>
        <dbReference type="EMBL" id="SGZ49154.1"/>
    </source>
</evidence>
<name>A0A1L0FX61_9ASCO</name>
<gene>
    <name evidence="2" type="ORF">SAMEA4029010_CIC11G00000003539</name>
</gene>
<dbReference type="AlphaFoldDB" id="A0A1L0FX61"/>
<feature type="region of interest" description="Disordered" evidence="1">
    <location>
        <begin position="1"/>
        <end position="21"/>
    </location>
</feature>
<accession>A0A1L0FX61</accession>
<evidence type="ECO:0000313" key="3">
    <source>
        <dbReference type="Proteomes" id="UP000182334"/>
    </source>
</evidence>
<dbReference type="EMBL" id="LT635757">
    <property type="protein sequence ID" value="SGZ49154.1"/>
    <property type="molecule type" value="Genomic_DNA"/>
</dbReference>
<feature type="compositionally biased region" description="Basic and acidic residues" evidence="1">
    <location>
        <begin position="185"/>
        <end position="200"/>
    </location>
</feature>
<dbReference type="OrthoDB" id="4096469at2759"/>
<evidence type="ECO:0000256" key="1">
    <source>
        <dbReference type="SAM" id="MobiDB-lite"/>
    </source>
</evidence>
<protein>
    <submittedName>
        <fullName evidence="2">CIC11C00000003539</fullName>
    </submittedName>
</protein>
<dbReference type="Proteomes" id="UP000182334">
    <property type="component" value="Chromosome II"/>
</dbReference>
<feature type="compositionally biased region" description="Low complexity" evidence="1">
    <location>
        <begin position="90"/>
        <end position="108"/>
    </location>
</feature>
<feature type="compositionally biased region" description="Polar residues" evidence="1">
    <location>
        <begin position="78"/>
        <end position="89"/>
    </location>
</feature>
<keyword evidence="3" id="KW-1185">Reference proteome</keyword>